<feature type="compositionally biased region" description="Basic and acidic residues" evidence="1">
    <location>
        <begin position="240"/>
        <end position="253"/>
    </location>
</feature>
<comment type="caution">
    <text evidence="2">The sequence shown here is derived from an EMBL/GenBank/DDBJ whole genome shotgun (WGS) entry which is preliminary data.</text>
</comment>
<protein>
    <submittedName>
        <fullName evidence="2">Uncharacterized protein</fullName>
    </submittedName>
</protein>
<evidence type="ECO:0000313" key="2">
    <source>
        <dbReference type="EMBL" id="GAA4209475.1"/>
    </source>
</evidence>
<feature type="compositionally biased region" description="Pro residues" evidence="1">
    <location>
        <begin position="171"/>
        <end position="182"/>
    </location>
</feature>
<proteinExistence type="predicted"/>
<dbReference type="Proteomes" id="UP001501251">
    <property type="component" value="Unassembled WGS sequence"/>
</dbReference>
<feature type="compositionally biased region" description="Basic and acidic residues" evidence="1">
    <location>
        <begin position="192"/>
        <end position="201"/>
    </location>
</feature>
<evidence type="ECO:0000313" key="3">
    <source>
        <dbReference type="Proteomes" id="UP001501251"/>
    </source>
</evidence>
<name>A0ABP8BLI0_9ACTN</name>
<organism evidence="2 3">
    <name type="scientific">Streptosporangium oxazolinicum</name>
    <dbReference type="NCBI Taxonomy" id="909287"/>
    <lineage>
        <taxon>Bacteria</taxon>
        <taxon>Bacillati</taxon>
        <taxon>Actinomycetota</taxon>
        <taxon>Actinomycetes</taxon>
        <taxon>Streptosporangiales</taxon>
        <taxon>Streptosporangiaceae</taxon>
        <taxon>Streptosporangium</taxon>
    </lineage>
</organism>
<feature type="region of interest" description="Disordered" evidence="1">
    <location>
        <begin position="144"/>
        <end position="253"/>
    </location>
</feature>
<accession>A0ABP8BLI0</accession>
<keyword evidence="3" id="KW-1185">Reference proteome</keyword>
<sequence length="372" mass="41524">MRHRRRAGTYMPRTTIRDTDLSYLALGLLTYLLDRPRNWQVRGDALAAERDDPEGRVMKALARLREKGYYRLERRRLLSGKFAMGTAVSEDPVEEWIADNAEFGGKPVDLVQQPDGSFLVLHKDGSMTSDGFEDLEDFGDELEEYDEDEGDPDAYSRLWDNPEPEDAVPVQPEPQKPDPGQPDPGSRGPFRSTEKKNREESSGSFASAQKPAGSAQQPSLLGDDIPPAPAAETPKKRRNTTKERTPEEQARFDQADEIARGWWARCDVLGIPNIKRSNSGVTGFVGFRAMIERTLAADCDVNEIKWALEDLRDPFPSTPRLTNAIGRRRGAVPQQSGYGKPNTRVHIDNVPQAERDFAAAAFGDTPKNGVSW</sequence>
<evidence type="ECO:0000256" key="1">
    <source>
        <dbReference type="SAM" id="MobiDB-lite"/>
    </source>
</evidence>
<dbReference type="EMBL" id="BAABAQ010000020">
    <property type="protein sequence ID" value="GAA4209475.1"/>
    <property type="molecule type" value="Genomic_DNA"/>
</dbReference>
<gene>
    <name evidence="2" type="ORF">GCM10022252_76060</name>
</gene>
<reference evidence="3" key="1">
    <citation type="journal article" date="2019" name="Int. J. Syst. Evol. Microbiol.">
        <title>The Global Catalogue of Microorganisms (GCM) 10K type strain sequencing project: providing services to taxonomists for standard genome sequencing and annotation.</title>
        <authorList>
            <consortium name="The Broad Institute Genomics Platform"/>
            <consortium name="The Broad Institute Genome Sequencing Center for Infectious Disease"/>
            <person name="Wu L."/>
            <person name="Ma J."/>
        </authorList>
    </citation>
    <scope>NUCLEOTIDE SEQUENCE [LARGE SCALE GENOMIC DNA]</scope>
    <source>
        <strain evidence="3">JCM 17388</strain>
    </source>
</reference>